<dbReference type="EMBL" id="BMHP01000009">
    <property type="protein sequence ID" value="GGD97971.1"/>
    <property type="molecule type" value="Genomic_DNA"/>
</dbReference>
<dbReference type="AlphaFoldDB" id="A0A916ZHC5"/>
<reference evidence="2" key="1">
    <citation type="journal article" date="2014" name="Int. J. Syst. Evol. Microbiol.">
        <title>Complete genome sequence of Corynebacterium casei LMG S-19264T (=DSM 44701T), isolated from a smear-ripened cheese.</title>
        <authorList>
            <consortium name="US DOE Joint Genome Institute (JGI-PGF)"/>
            <person name="Walter F."/>
            <person name="Albersmeier A."/>
            <person name="Kalinowski J."/>
            <person name="Ruckert C."/>
        </authorList>
    </citation>
    <scope>NUCLEOTIDE SEQUENCE</scope>
    <source>
        <strain evidence="2">CGMCC 1.15178</strain>
    </source>
</reference>
<feature type="transmembrane region" description="Helical" evidence="1">
    <location>
        <begin position="37"/>
        <end position="62"/>
    </location>
</feature>
<keyword evidence="1" id="KW-1133">Transmembrane helix</keyword>
<evidence type="ECO:0000256" key="1">
    <source>
        <dbReference type="SAM" id="Phobius"/>
    </source>
</evidence>
<organism evidence="2 3">
    <name type="scientific">Paenibacillus nasutitermitis</name>
    <dbReference type="NCBI Taxonomy" id="1652958"/>
    <lineage>
        <taxon>Bacteria</taxon>
        <taxon>Bacillati</taxon>
        <taxon>Bacillota</taxon>
        <taxon>Bacilli</taxon>
        <taxon>Bacillales</taxon>
        <taxon>Paenibacillaceae</taxon>
        <taxon>Paenibacillus</taxon>
    </lineage>
</organism>
<comment type="caution">
    <text evidence="2">The sequence shown here is derived from an EMBL/GenBank/DDBJ whole genome shotgun (WGS) entry which is preliminary data.</text>
</comment>
<accession>A0A916ZHC5</accession>
<keyword evidence="1" id="KW-0472">Membrane</keyword>
<evidence type="ECO:0000313" key="2">
    <source>
        <dbReference type="EMBL" id="GGD97971.1"/>
    </source>
</evidence>
<gene>
    <name evidence="2" type="ORF">GCM10010911_65970</name>
</gene>
<sequence length="63" mass="6844">MDGLQGDRPLCPLCGAAMVPGGVLDLEAATDRKYKRFFLFLSAVSTVCLAALAIVFLFHLMLR</sequence>
<evidence type="ECO:0000313" key="3">
    <source>
        <dbReference type="Proteomes" id="UP000612456"/>
    </source>
</evidence>
<name>A0A916ZHC5_9BACL</name>
<keyword evidence="1" id="KW-0812">Transmembrane</keyword>
<protein>
    <submittedName>
        <fullName evidence="2">Uncharacterized protein</fullName>
    </submittedName>
</protein>
<proteinExistence type="predicted"/>
<dbReference type="Proteomes" id="UP000612456">
    <property type="component" value="Unassembled WGS sequence"/>
</dbReference>
<keyword evidence="3" id="KW-1185">Reference proteome</keyword>
<reference evidence="2" key="2">
    <citation type="submission" date="2020-09" db="EMBL/GenBank/DDBJ databases">
        <authorList>
            <person name="Sun Q."/>
            <person name="Zhou Y."/>
        </authorList>
    </citation>
    <scope>NUCLEOTIDE SEQUENCE</scope>
    <source>
        <strain evidence="2">CGMCC 1.15178</strain>
    </source>
</reference>